<sequence length="439" mass="45210">MSHQIPGRRRAARAGALALALATALGLSLSGCILVAGGVRTLVGGPPPGIGPDGEQDGGDASRTSAPAAPDSAWLHPGYADGLGETWESPEDLCGIADGVAVTSATTATSVHATGTDLATGKQLWQRDQTACGEDATTADAALLSVRTAKPGGKHELTAELVDPRTGTARITSEALTEYSGHVELIGADESRLVVLLQDRDANKITAITPDGAVEWSEPVPADTIKARCLLLGEAIGCESTERAWVLDAKTGSTRTTFQPRALSEVSWARDGYAYRSESESAARAYRFSGEAVQFGSLPPAAPRLPSVAAGARYALQSFADPSAPLAVDRTGAPVLSALEAPLDYVFTATGAPFTDFSVGTAYWGVTADGSTVAVSPTALGDTLKILKNDGSEVGRIDTAFDTEAGTNLAPSFSGGFLVTRNVSSDTAVTTVHLPRGFR</sequence>
<name>A0A934UXB7_9MICO</name>
<dbReference type="EMBL" id="JAEHOI010000006">
    <property type="protein sequence ID" value="MBK0421850.1"/>
    <property type="molecule type" value="Genomic_DNA"/>
</dbReference>
<feature type="region of interest" description="Disordered" evidence="1">
    <location>
        <begin position="46"/>
        <end position="74"/>
    </location>
</feature>
<organism evidence="2 3">
    <name type="scientific">Leucobacter edaphi</name>
    <dbReference type="NCBI Taxonomy" id="2796472"/>
    <lineage>
        <taxon>Bacteria</taxon>
        <taxon>Bacillati</taxon>
        <taxon>Actinomycetota</taxon>
        <taxon>Actinomycetes</taxon>
        <taxon>Micrococcales</taxon>
        <taxon>Microbacteriaceae</taxon>
        <taxon>Leucobacter</taxon>
    </lineage>
</organism>
<accession>A0A934UXB7</accession>
<comment type="caution">
    <text evidence="2">The sequence shown here is derived from an EMBL/GenBank/DDBJ whole genome shotgun (WGS) entry which is preliminary data.</text>
</comment>
<dbReference type="AlphaFoldDB" id="A0A934UXB7"/>
<keyword evidence="3" id="KW-1185">Reference proteome</keyword>
<proteinExistence type="predicted"/>
<evidence type="ECO:0000313" key="2">
    <source>
        <dbReference type="EMBL" id="MBK0421850.1"/>
    </source>
</evidence>
<gene>
    <name evidence="2" type="ORF">JD292_07160</name>
</gene>
<protein>
    <submittedName>
        <fullName evidence="2">Uncharacterized protein</fullName>
    </submittedName>
</protein>
<evidence type="ECO:0000313" key="3">
    <source>
        <dbReference type="Proteomes" id="UP000618733"/>
    </source>
</evidence>
<evidence type="ECO:0000256" key="1">
    <source>
        <dbReference type="SAM" id="MobiDB-lite"/>
    </source>
</evidence>
<dbReference type="Proteomes" id="UP000618733">
    <property type="component" value="Unassembled WGS sequence"/>
</dbReference>
<dbReference type="RefSeq" id="WP_200132063.1">
    <property type="nucleotide sequence ID" value="NZ_JAEHOI010000006.1"/>
</dbReference>
<reference evidence="2" key="1">
    <citation type="submission" date="2020-12" db="EMBL/GenBank/DDBJ databases">
        <title>Leucobacter sp. CAS2, isolated from Chromium sludge.</title>
        <authorList>
            <person name="Xu Z."/>
        </authorList>
    </citation>
    <scope>NUCLEOTIDE SEQUENCE</scope>
    <source>
        <strain evidence="2">CSA2</strain>
    </source>
</reference>